<dbReference type="InterPro" id="IPR020472">
    <property type="entry name" value="WD40_PAC1"/>
</dbReference>
<dbReference type="EMBL" id="CAFZ01000933">
    <property type="protein sequence ID" value="CCA76706.1"/>
    <property type="molecule type" value="Genomic_DNA"/>
</dbReference>
<dbReference type="PROSITE" id="PS00678">
    <property type="entry name" value="WD_REPEATS_1"/>
    <property type="match status" value="2"/>
</dbReference>
<gene>
    <name evidence="4" type="ORF">PIIN_10694</name>
</gene>
<dbReference type="InterPro" id="IPR019775">
    <property type="entry name" value="WD40_repeat_CS"/>
</dbReference>
<dbReference type="PROSITE" id="PS50082">
    <property type="entry name" value="WD_REPEATS_2"/>
    <property type="match status" value="3"/>
</dbReference>
<dbReference type="InterPro" id="IPR015943">
    <property type="entry name" value="WD40/YVTN_repeat-like_dom_sf"/>
</dbReference>
<comment type="caution">
    <text evidence="4">The sequence shown here is derived from an EMBL/GenBank/DDBJ whole genome shotgun (WGS) entry which is preliminary data.</text>
</comment>
<protein>
    <submittedName>
        <fullName evidence="4">Related to WD-repeat protein-Acaryochloris marina</fullName>
    </submittedName>
</protein>
<evidence type="ECO:0000256" key="2">
    <source>
        <dbReference type="ARBA" id="ARBA00022737"/>
    </source>
</evidence>
<dbReference type="HOGENOM" id="CLU_000288_57_18_1"/>
<evidence type="ECO:0000256" key="3">
    <source>
        <dbReference type="PROSITE-ProRule" id="PRU00221"/>
    </source>
</evidence>
<dbReference type="AlphaFoldDB" id="G4TZG3"/>
<sequence length="152" mass="16079">MAVAFSPDGSRIVSGSSDKTLRLWDVATGEPLGEPLQGHESEIWAVAFSPDGSQIVSGSRDKTLRLWDVATGEPLGEPLQGHEVSAGAAAFSPDDSQIVSGSQGHTIQIWPRPFGPIGNVSNRDDEELISVLGTTRKSAWATISTSSDYADE</sequence>
<keyword evidence="1 3" id="KW-0853">WD repeat</keyword>
<dbReference type="InterPro" id="IPR001680">
    <property type="entry name" value="WD40_rpt"/>
</dbReference>
<dbReference type="InterPro" id="IPR036322">
    <property type="entry name" value="WD40_repeat_dom_sf"/>
</dbReference>
<accession>G4TZG3</accession>
<dbReference type="SUPFAM" id="SSF50978">
    <property type="entry name" value="WD40 repeat-like"/>
    <property type="match status" value="1"/>
</dbReference>
<proteinExistence type="predicted"/>
<evidence type="ECO:0000313" key="4">
    <source>
        <dbReference type="EMBL" id="CCA76706.1"/>
    </source>
</evidence>
<dbReference type="Pfam" id="PF00400">
    <property type="entry name" value="WD40"/>
    <property type="match status" value="3"/>
</dbReference>
<dbReference type="STRING" id="1109443.G4TZG3"/>
<dbReference type="OMA" id="HESEIWA"/>
<dbReference type="PRINTS" id="PR00320">
    <property type="entry name" value="GPROTEINBRPT"/>
</dbReference>
<keyword evidence="2" id="KW-0677">Repeat</keyword>
<dbReference type="PANTHER" id="PTHR19848">
    <property type="entry name" value="WD40 REPEAT PROTEIN"/>
    <property type="match status" value="1"/>
</dbReference>
<organism evidence="4 5">
    <name type="scientific">Serendipita indica (strain DSM 11827)</name>
    <name type="common">Root endophyte fungus</name>
    <name type="synonym">Piriformospora indica</name>
    <dbReference type="NCBI Taxonomy" id="1109443"/>
    <lineage>
        <taxon>Eukaryota</taxon>
        <taxon>Fungi</taxon>
        <taxon>Dikarya</taxon>
        <taxon>Basidiomycota</taxon>
        <taxon>Agaricomycotina</taxon>
        <taxon>Agaricomycetes</taxon>
        <taxon>Sebacinales</taxon>
        <taxon>Serendipitaceae</taxon>
        <taxon>Serendipita</taxon>
    </lineage>
</organism>
<dbReference type="Gene3D" id="2.130.10.10">
    <property type="entry name" value="YVTN repeat-like/Quinoprotein amine dehydrogenase"/>
    <property type="match status" value="1"/>
</dbReference>
<dbReference type="PANTHER" id="PTHR19848:SF8">
    <property type="entry name" value="F-BOX AND WD REPEAT DOMAIN CONTAINING 7"/>
    <property type="match status" value="1"/>
</dbReference>
<dbReference type="eggNOG" id="KOG0266">
    <property type="taxonomic scope" value="Eukaryota"/>
</dbReference>
<dbReference type="SMART" id="SM00320">
    <property type="entry name" value="WD40"/>
    <property type="match status" value="3"/>
</dbReference>
<evidence type="ECO:0000313" key="5">
    <source>
        <dbReference type="Proteomes" id="UP000007148"/>
    </source>
</evidence>
<feature type="repeat" description="WD" evidence="3">
    <location>
        <begin position="79"/>
        <end position="110"/>
    </location>
</feature>
<dbReference type="PROSITE" id="PS50294">
    <property type="entry name" value="WD_REPEATS_REGION"/>
    <property type="match status" value="3"/>
</dbReference>
<feature type="repeat" description="WD" evidence="3">
    <location>
        <begin position="36"/>
        <end position="77"/>
    </location>
</feature>
<keyword evidence="5" id="KW-1185">Reference proteome</keyword>
<feature type="repeat" description="WD" evidence="3">
    <location>
        <begin position="1"/>
        <end position="34"/>
    </location>
</feature>
<reference evidence="4 5" key="1">
    <citation type="journal article" date="2011" name="PLoS Pathog.">
        <title>Endophytic Life Strategies Decoded by Genome and Transcriptome Analyses of the Mutualistic Root Symbiont Piriformospora indica.</title>
        <authorList>
            <person name="Zuccaro A."/>
            <person name="Lahrmann U."/>
            <person name="Guldener U."/>
            <person name="Langen G."/>
            <person name="Pfiffi S."/>
            <person name="Biedenkopf D."/>
            <person name="Wong P."/>
            <person name="Samans B."/>
            <person name="Grimm C."/>
            <person name="Basiewicz M."/>
            <person name="Murat C."/>
            <person name="Martin F."/>
            <person name="Kogel K.H."/>
        </authorList>
    </citation>
    <scope>NUCLEOTIDE SEQUENCE [LARGE SCALE GENOMIC DNA]</scope>
    <source>
        <strain evidence="4 5">DSM 11827</strain>
    </source>
</reference>
<dbReference type="InParanoid" id="G4TZG3"/>
<evidence type="ECO:0000256" key="1">
    <source>
        <dbReference type="ARBA" id="ARBA00022574"/>
    </source>
</evidence>
<name>G4TZG3_SERID</name>
<dbReference type="OrthoDB" id="6262491at2759"/>
<dbReference type="Proteomes" id="UP000007148">
    <property type="component" value="Unassembled WGS sequence"/>
</dbReference>